<dbReference type="SMART" id="SM00432">
    <property type="entry name" value="MADS"/>
    <property type="match status" value="1"/>
</dbReference>
<dbReference type="CDD" id="cd00266">
    <property type="entry name" value="MADS_SRF_like"/>
    <property type="match status" value="1"/>
</dbReference>
<dbReference type="InterPro" id="IPR002100">
    <property type="entry name" value="TF_MADSbox"/>
</dbReference>
<reference evidence="7 8" key="1">
    <citation type="journal article" date="2019" name="Genome Biol. Evol.">
        <title>Insights into the evolution of the New World diploid cottons (Gossypium, subgenus Houzingenia) based on genome sequencing.</title>
        <authorList>
            <person name="Grover C.E."/>
            <person name="Arick M.A. 2nd"/>
            <person name="Thrash A."/>
            <person name="Conover J.L."/>
            <person name="Sanders W.S."/>
            <person name="Peterson D.G."/>
            <person name="Frelichowski J.E."/>
            <person name="Scheffler J.A."/>
            <person name="Scheffler B.E."/>
            <person name="Wendel J.F."/>
        </authorList>
    </citation>
    <scope>NUCLEOTIDE SEQUENCE [LARGE SCALE GENOMIC DNA]</scope>
    <source>
        <strain evidence="7">8</strain>
        <tissue evidence="7">Leaf</tissue>
    </source>
</reference>
<dbReference type="Pfam" id="PF00319">
    <property type="entry name" value="SRF-TF"/>
    <property type="match status" value="1"/>
</dbReference>
<gene>
    <name evidence="7" type="ORF">Gotri_004436</name>
</gene>
<dbReference type="GO" id="GO:0000981">
    <property type="term" value="F:DNA-binding transcription factor activity, RNA polymerase II-specific"/>
    <property type="evidence" value="ECO:0007669"/>
    <property type="project" value="InterPro"/>
</dbReference>
<dbReference type="Gene3D" id="3.40.1810.10">
    <property type="entry name" value="Transcription factor, MADS-box"/>
    <property type="match status" value="1"/>
</dbReference>
<feature type="domain" description="MADS-box" evidence="6">
    <location>
        <begin position="1"/>
        <end position="49"/>
    </location>
</feature>
<dbReference type="InterPro" id="IPR033897">
    <property type="entry name" value="SRF-like_MADS-box"/>
</dbReference>
<evidence type="ECO:0000256" key="1">
    <source>
        <dbReference type="ARBA" id="ARBA00004123"/>
    </source>
</evidence>
<dbReference type="GO" id="GO:0005634">
    <property type="term" value="C:nucleus"/>
    <property type="evidence" value="ECO:0007669"/>
    <property type="project" value="UniProtKB-SubCell"/>
</dbReference>
<dbReference type="PROSITE" id="PS50066">
    <property type="entry name" value="MADS_BOX_2"/>
    <property type="match status" value="1"/>
</dbReference>
<keyword evidence="5" id="KW-0539">Nucleus</keyword>
<accession>A0A7J9F4W5</accession>
<proteinExistence type="predicted"/>
<keyword evidence="2" id="KW-0805">Transcription regulation</keyword>
<evidence type="ECO:0000256" key="5">
    <source>
        <dbReference type="ARBA" id="ARBA00023242"/>
    </source>
</evidence>
<keyword evidence="8" id="KW-1185">Reference proteome</keyword>
<keyword evidence="3" id="KW-0238">DNA-binding</keyword>
<dbReference type="Proteomes" id="UP000593568">
    <property type="component" value="Unassembled WGS sequence"/>
</dbReference>
<dbReference type="GO" id="GO:0046983">
    <property type="term" value="F:protein dimerization activity"/>
    <property type="evidence" value="ECO:0007669"/>
    <property type="project" value="InterPro"/>
</dbReference>
<comment type="caution">
    <text evidence="7">The sequence shown here is derived from an EMBL/GenBank/DDBJ whole genome shotgun (WGS) entry which is preliminary data.</text>
</comment>
<dbReference type="AlphaFoldDB" id="A0A7J9F4W5"/>
<protein>
    <recommendedName>
        <fullName evidence="6">MADS-box domain-containing protein</fullName>
    </recommendedName>
</protein>
<sequence length="129" mass="14889">MTRKKVKLAYITSNSASKATYKNRMKGLTKKMSEKSTLCRVHTCAIMYSPYKSQPKVWPSPMGVQQVLSKLEMILEMEKSKNMLNQKTFLSQKITKATKQLKNYCKENWEKEITQVMFNNFCGKGASMV</sequence>
<dbReference type="GO" id="GO:0000987">
    <property type="term" value="F:cis-regulatory region sequence-specific DNA binding"/>
    <property type="evidence" value="ECO:0007669"/>
    <property type="project" value="InterPro"/>
</dbReference>
<dbReference type="EMBL" id="JABEZW010000011">
    <property type="protein sequence ID" value="MBA0780320.1"/>
    <property type="molecule type" value="Genomic_DNA"/>
</dbReference>
<evidence type="ECO:0000256" key="4">
    <source>
        <dbReference type="ARBA" id="ARBA00023163"/>
    </source>
</evidence>
<evidence type="ECO:0000313" key="8">
    <source>
        <dbReference type="Proteomes" id="UP000593568"/>
    </source>
</evidence>
<evidence type="ECO:0000313" key="7">
    <source>
        <dbReference type="EMBL" id="MBA0780320.1"/>
    </source>
</evidence>
<name>A0A7J9F4W5_9ROSI</name>
<dbReference type="SUPFAM" id="SSF55455">
    <property type="entry name" value="SRF-like"/>
    <property type="match status" value="1"/>
</dbReference>
<dbReference type="InterPro" id="IPR036879">
    <property type="entry name" value="TF_MADSbox_sf"/>
</dbReference>
<comment type="subcellular location">
    <subcellularLocation>
        <location evidence="1">Nucleus</location>
    </subcellularLocation>
</comment>
<keyword evidence="4" id="KW-0804">Transcription</keyword>
<evidence type="ECO:0000259" key="6">
    <source>
        <dbReference type="PROSITE" id="PS50066"/>
    </source>
</evidence>
<evidence type="ECO:0000256" key="2">
    <source>
        <dbReference type="ARBA" id="ARBA00023015"/>
    </source>
</evidence>
<dbReference type="GO" id="GO:0045944">
    <property type="term" value="P:positive regulation of transcription by RNA polymerase II"/>
    <property type="evidence" value="ECO:0007669"/>
    <property type="project" value="InterPro"/>
</dbReference>
<organism evidence="7 8">
    <name type="scientific">Gossypium trilobum</name>
    <dbReference type="NCBI Taxonomy" id="34281"/>
    <lineage>
        <taxon>Eukaryota</taxon>
        <taxon>Viridiplantae</taxon>
        <taxon>Streptophyta</taxon>
        <taxon>Embryophyta</taxon>
        <taxon>Tracheophyta</taxon>
        <taxon>Spermatophyta</taxon>
        <taxon>Magnoliopsida</taxon>
        <taxon>eudicotyledons</taxon>
        <taxon>Gunneridae</taxon>
        <taxon>Pentapetalae</taxon>
        <taxon>rosids</taxon>
        <taxon>malvids</taxon>
        <taxon>Malvales</taxon>
        <taxon>Malvaceae</taxon>
        <taxon>Malvoideae</taxon>
        <taxon>Gossypium</taxon>
    </lineage>
</organism>
<evidence type="ECO:0000256" key="3">
    <source>
        <dbReference type="ARBA" id="ARBA00023125"/>
    </source>
</evidence>